<reference evidence="3 4" key="1">
    <citation type="submission" date="2018-08" db="EMBL/GenBank/DDBJ databases">
        <title>A genome reference for cultivated species of the human gut microbiota.</title>
        <authorList>
            <person name="Zou Y."/>
            <person name="Xue W."/>
            <person name="Luo G."/>
        </authorList>
    </citation>
    <scope>NUCLEOTIDE SEQUENCE [LARGE SCALE GENOMIC DNA]</scope>
    <source>
        <strain evidence="3 4">AF22-21</strain>
    </source>
</reference>
<evidence type="ECO:0000313" key="3">
    <source>
        <dbReference type="EMBL" id="RGS40507.1"/>
    </source>
</evidence>
<feature type="transmembrane region" description="Helical" evidence="1">
    <location>
        <begin position="281"/>
        <end position="301"/>
    </location>
</feature>
<feature type="transmembrane region" description="Helical" evidence="1">
    <location>
        <begin position="221"/>
        <end position="241"/>
    </location>
</feature>
<comment type="caution">
    <text evidence="3">The sequence shown here is derived from an EMBL/GenBank/DDBJ whole genome shotgun (WGS) entry which is preliminary data.</text>
</comment>
<dbReference type="Proteomes" id="UP000283295">
    <property type="component" value="Unassembled WGS sequence"/>
</dbReference>
<dbReference type="EMBL" id="QRVK01000027">
    <property type="protein sequence ID" value="RGS40507.1"/>
    <property type="molecule type" value="Genomic_DNA"/>
</dbReference>
<feature type="transmembrane region" description="Helical" evidence="1">
    <location>
        <begin position="147"/>
        <end position="166"/>
    </location>
</feature>
<dbReference type="Pfam" id="PF10882">
    <property type="entry name" value="bPH_5"/>
    <property type="match status" value="1"/>
</dbReference>
<keyword evidence="1" id="KW-0472">Membrane</keyword>
<dbReference type="AlphaFoldDB" id="A0A412IQH6"/>
<feature type="transmembrane region" description="Helical" evidence="1">
    <location>
        <begin position="178"/>
        <end position="197"/>
    </location>
</feature>
<organism evidence="3 4">
    <name type="scientific">Coprococcus eutactus</name>
    <dbReference type="NCBI Taxonomy" id="33043"/>
    <lineage>
        <taxon>Bacteria</taxon>
        <taxon>Bacillati</taxon>
        <taxon>Bacillota</taxon>
        <taxon>Clostridia</taxon>
        <taxon>Lachnospirales</taxon>
        <taxon>Lachnospiraceae</taxon>
        <taxon>Coprococcus</taxon>
    </lineage>
</organism>
<protein>
    <recommendedName>
        <fullName evidence="2">Bacterial Pleckstrin homology domain-containing protein</fullName>
    </recommendedName>
</protein>
<feature type="transmembrane region" description="Helical" evidence="1">
    <location>
        <begin position="364"/>
        <end position="384"/>
    </location>
</feature>
<feature type="transmembrane region" description="Helical" evidence="1">
    <location>
        <begin position="90"/>
        <end position="108"/>
    </location>
</feature>
<name>A0A412IQH6_9FIRM</name>
<dbReference type="InterPro" id="IPR027783">
    <property type="entry name" value="Bacterial_PH-related"/>
</dbReference>
<evidence type="ECO:0000259" key="2">
    <source>
        <dbReference type="Pfam" id="PF10882"/>
    </source>
</evidence>
<dbReference type="OrthoDB" id="157646at2"/>
<sequence length="491" mass="56037">MSIALFIIFLFMNFFILLIMKFVYTSNYSYTEGMLLGVHIPKEHSEDETVLNIVAAARSKMNRIIWINLILGTALCFVVFWEIIVFVLAYTIWMIAFCFLITYANNSAHRKMYALKMKNDWIIPDQKRKRYIDTNVSAQIGKSEISFNYHGIIVLVELICLLPFVIGKSAVTSTTMIIMGLCSVLMSLTSMAFHIYVNRHERTVYSSDTQLNQTVNRTMKIYKGLAMLILSATNAVAWVYITIDTLIHCISSASKSRQISLSDILNFKGTLVDVSLCSSALYVYIFIQTLAAIGLFAPLLMAQSRKRELLAADTQPLYVDDDEYWKTGYYYNPSDPHVLVQNRLQSGNYTFNYATRSAKIFTGLTYILITACIVWTIGVLVPFINVRIDTQLDSDRLIVSAAIYSSEVYFDDIEEVQLLDELPDDDFVRINGGATDEYLIGHFKSSTYGKCEMYVYADSYPIIMIKTRDEVIFLNTRDSDDTYSIFESIHS</sequence>
<gene>
    <name evidence="3" type="ORF">DWX94_10105</name>
</gene>
<evidence type="ECO:0000313" key="4">
    <source>
        <dbReference type="Proteomes" id="UP000283295"/>
    </source>
</evidence>
<feature type="transmembrane region" description="Helical" evidence="1">
    <location>
        <begin position="65"/>
        <end position="84"/>
    </location>
</feature>
<accession>A0A412IQH6</accession>
<evidence type="ECO:0000256" key="1">
    <source>
        <dbReference type="SAM" id="Phobius"/>
    </source>
</evidence>
<keyword evidence="1" id="KW-0812">Transmembrane</keyword>
<keyword evidence="1" id="KW-1133">Transmembrane helix</keyword>
<feature type="transmembrane region" description="Helical" evidence="1">
    <location>
        <begin position="6"/>
        <end position="24"/>
    </location>
</feature>
<proteinExistence type="predicted"/>
<feature type="domain" description="Bacterial Pleckstrin homology" evidence="2">
    <location>
        <begin position="391"/>
        <end position="474"/>
    </location>
</feature>